<accession>A0A8X8WEM9</accession>
<reference evidence="1" key="1">
    <citation type="submission" date="2018-01" db="EMBL/GenBank/DDBJ databases">
        <authorList>
            <person name="Mao J.F."/>
        </authorList>
    </citation>
    <scope>NUCLEOTIDE SEQUENCE</scope>
    <source>
        <strain evidence="1">Huo1</strain>
        <tissue evidence="1">Leaf</tissue>
    </source>
</reference>
<evidence type="ECO:0000313" key="1">
    <source>
        <dbReference type="EMBL" id="KAG6393562.1"/>
    </source>
</evidence>
<sequence>MTSVRGYRSRRIAPMVGESLISKILFLRNCNKLKRLPSMDALKELDVNDCPELRIDSEWRNHHRHLEIRVDGQPV</sequence>
<organism evidence="1">
    <name type="scientific">Salvia splendens</name>
    <name type="common">Scarlet sage</name>
    <dbReference type="NCBI Taxonomy" id="180675"/>
    <lineage>
        <taxon>Eukaryota</taxon>
        <taxon>Viridiplantae</taxon>
        <taxon>Streptophyta</taxon>
        <taxon>Embryophyta</taxon>
        <taxon>Tracheophyta</taxon>
        <taxon>Spermatophyta</taxon>
        <taxon>Magnoliopsida</taxon>
        <taxon>eudicotyledons</taxon>
        <taxon>Gunneridae</taxon>
        <taxon>Pentapetalae</taxon>
        <taxon>asterids</taxon>
        <taxon>lamiids</taxon>
        <taxon>Lamiales</taxon>
        <taxon>Lamiaceae</taxon>
        <taxon>Nepetoideae</taxon>
        <taxon>Mentheae</taxon>
        <taxon>Salviinae</taxon>
        <taxon>Salvia</taxon>
        <taxon>Salvia subgen. Calosphace</taxon>
        <taxon>core Calosphace</taxon>
    </lineage>
</organism>
<keyword evidence="2" id="KW-1185">Reference proteome</keyword>
<dbReference type="Gene3D" id="3.80.10.10">
    <property type="entry name" value="Ribonuclease Inhibitor"/>
    <property type="match status" value="1"/>
</dbReference>
<dbReference type="EMBL" id="PNBA02000018">
    <property type="protein sequence ID" value="KAG6393562.1"/>
    <property type="molecule type" value="Genomic_DNA"/>
</dbReference>
<name>A0A8X8WEM9_SALSN</name>
<gene>
    <name evidence="1" type="ORF">SASPL_147806</name>
</gene>
<proteinExistence type="predicted"/>
<evidence type="ECO:0008006" key="3">
    <source>
        <dbReference type="Google" id="ProtNLM"/>
    </source>
</evidence>
<dbReference type="AlphaFoldDB" id="A0A8X8WEM9"/>
<protein>
    <recommendedName>
        <fullName evidence="3">Disease resistance protein RPS2</fullName>
    </recommendedName>
</protein>
<reference evidence="1" key="2">
    <citation type="submission" date="2020-08" db="EMBL/GenBank/DDBJ databases">
        <title>Plant Genome Project.</title>
        <authorList>
            <person name="Zhang R.-G."/>
        </authorList>
    </citation>
    <scope>NUCLEOTIDE SEQUENCE</scope>
    <source>
        <strain evidence="1">Huo1</strain>
        <tissue evidence="1">Leaf</tissue>
    </source>
</reference>
<comment type="caution">
    <text evidence="1">The sequence shown here is derived from an EMBL/GenBank/DDBJ whole genome shotgun (WGS) entry which is preliminary data.</text>
</comment>
<dbReference type="Proteomes" id="UP000298416">
    <property type="component" value="Unassembled WGS sequence"/>
</dbReference>
<dbReference type="InterPro" id="IPR032675">
    <property type="entry name" value="LRR_dom_sf"/>
</dbReference>
<evidence type="ECO:0000313" key="2">
    <source>
        <dbReference type="Proteomes" id="UP000298416"/>
    </source>
</evidence>